<feature type="domain" description="DUF559" evidence="1">
    <location>
        <begin position="40"/>
        <end position="95"/>
    </location>
</feature>
<gene>
    <name evidence="2" type="ORF">SAMN05192569_10602</name>
</gene>
<dbReference type="EMBL" id="FOJS01000060">
    <property type="protein sequence ID" value="SFA55345.1"/>
    <property type="molecule type" value="Genomic_DNA"/>
</dbReference>
<accession>A0A1I0TU49</accession>
<reference evidence="3" key="1">
    <citation type="submission" date="2016-10" db="EMBL/GenBank/DDBJ databases">
        <authorList>
            <person name="Varghese N."/>
            <person name="Submissions S."/>
        </authorList>
    </citation>
    <scope>NUCLEOTIDE SEQUENCE [LARGE SCALE GENOMIC DNA]</scope>
    <source>
        <strain evidence="3">M1</strain>
    </source>
</reference>
<protein>
    <recommendedName>
        <fullName evidence="1">DUF559 domain-containing protein</fullName>
    </recommendedName>
</protein>
<evidence type="ECO:0000259" key="1">
    <source>
        <dbReference type="Pfam" id="PF04480"/>
    </source>
</evidence>
<evidence type="ECO:0000313" key="2">
    <source>
        <dbReference type="EMBL" id="SFA55345.1"/>
    </source>
</evidence>
<keyword evidence="3" id="KW-1185">Reference proteome</keyword>
<name>A0A1I0TU49_9BACL</name>
<proteinExistence type="predicted"/>
<dbReference type="Pfam" id="PF04480">
    <property type="entry name" value="DUF559"/>
    <property type="match status" value="1"/>
</dbReference>
<evidence type="ECO:0000313" key="3">
    <source>
        <dbReference type="Proteomes" id="UP000198650"/>
    </source>
</evidence>
<dbReference type="RefSeq" id="WP_090951960.1">
    <property type="nucleotide sequence ID" value="NZ_FOJS01000060.1"/>
</dbReference>
<sequence>MNKSKRSLLKHGSKTEEWFFREVNLAHMRHYGYPLFTETDYQVPVDRCILDAQYKDEKVKINYELDGPLHFTLKGMEYDQKRDAYIKRQEYRVLRVPYFLMYEPEWRSYVGDMVVYLTKLIKEQNE</sequence>
<dbReference type="InterPro" id="IPR007569">
    <property type="entry name" value="DUF559"/>
</dbReference>
<dbReference type="Proteomes" id="UP000198650">
    <property type="component" value="Unassembled WGS sequence"/>
</dbReference>
<dbReference type="OrthoDB" id="9798754at2"/>
<dbReference type="Gene3D" id="3.40.960.10">
    <property type="entry name" value="VSR Endonuclease"/>
    <property type="match status" value="1"/>
</dbReference>
<organism evidence="2 3">
    <name type="scientific">Parageobacillus thermantarcticus</name>
    <dbReference type="NCBI Taxonomy" id="186116"/>
    <lineage>
        <taxon>Bacteria</taxon>
        <taxon>Bacillati</taxon>
        <taxon>Bacillota</taxon>
        <taxon>Bacilli</taxon>
        <taxon>Bacillales</taxon>
        <taxon>Anoxybacillaceae</taxon>
        <taxon>Parageobacillus</taxon>
    </lineage>
</organism>
<dbReference type="AlphaFoldDB" id="A0A1I0TU49"/>